<proteinExistence type="predicted"/>
<dbReference type="SUPFAM" id="SSF81342">
    <property type="entry name" value="Transmembrane di-heme cytochromes"/>
    <property type="match status" value="1"/>
</dbReference>
<comment type="subcellular location">
    <subcellularLocation>
        <location evidence="1">Cell membrane</location>
        <topology evidence="1">Multi-pass membrane protein</topology>
    </subcellularLocation>
</comment>
<feature type="transmembrane region" description="Helical" evidence="6">
    <location>
        <begin position="27"/>
        <end position="43"/>
    </location>
</feature>
<organism evidence="8 9">
    <name type="scientific">Rhodoferax saidenbachensis</name>
    <dbReference type="NCBI Taxonomy" id="1484693"/>
    <lineage>
        <taxon>Bacteria</taxon>
        <taxon>Pseudomonadati</taxon>
        <taxon>Pseudomonadota</taxon>
        <taxon>Betaproteobacteria</taxon>
        <taxon>Burkholderiales</taxon>
        <taxon>Comamonadaceae</taxon>
        <taxon>Rhodoferax</taxon>
    </lineage>
</organism>
<keyword evidence="5 6" id="KW-0472">Membrane</keyword>
<dbReference type="Pfam" id="PF01292">
    <property type="entry name" value="Ni_hydr_CYTB"/>
    <property type="match status" value="1"/>
</dbReference>
<evidence type="ECO:0000256" key="6">
    <source>
        <dbReference type="SAM" id="Phobius"/>
    </source>
</evidence>
<dbReference type="eggNOG" id="COG3658">
    <property type="taxonomic scope" value="Bacteria"/>
</dbReference>
<dbReference type="GO" id="GO:0020037">
    <property type="term" value="F:heme binding"/>
    <property type="evidence" value="ECO:0007669"/>
    <property type="project" value="TreeGrafter"/>
</dbReference>
<dbReference type="PANTHER" id="PTHR30485">
    <property type="entry name" value="NI/FE-HYDROGENASE 1 B-TYPE CYTOCHROME SUBUNIT"/>
    <property type="match status" value="1"/>
</dbReference>
<feature type="transmembrane region" description="Helical" evidence="6">
    <location>
        <begin position="49"/>
        <end position="69"/>
    </location>
</feature>
<dbReference type="GO" id="GO:0005886">
    <property type="term" value="C:plasma membrane"/>
    <property type="evidence" value="ECO:0007669"/>
    <property type="project" value="UniProtKB-SubCell"/>
</dbReference>
<dbReference type="KEGG" id="rsb:RS694_01260"/>
<evidence type="ECO:0000256" key="3">
    <source>
        <dbReference type="ARBA" id="ARBA00022692"/>
    </source>
</evidence>
<keyword evidence="2" id="KW-1003">Cell membrane</keyword>
<dbReference type="InterPro" id="IPR051542">
    <property type="entry name" value="Hydrogenase_cytochrome"/>
</dbReference>
<accession>A0A1P8K5K6</accession>
<gene>
    <name evidence="8" type="ORF">RS694_01260</name>
</gene>
<evidence type="ECO:0000256" key="5">
    <source>
        <dbReference type="ARBA" id="ARBA00023136"/>
    </source>
</evidence>
<feature type="transmembrane region" description="Helical" evidence="6">
    <location>
        <begin position="162"/>
        <end position="184"/>
    </location>
</feature>
<feature type="transmembrane region" description="Helical" evidence="6">
    <location>
        <begin position="120"/>
        <end position="142"/>
    </location>
</feature>
<keyword evidence="4 6" id="KW-1133">Transmembrane helix</keyword>
<evidence type="ECO:0000256" key="2">
    <source>
        <dbReference type="ARBA" id="ARBA00022475"/>
    </source>
</evidence>
<reference evidence="8 9" key="1">
    <citation type="submission" date="2017-01" db="EMBL/GenBank/DDBJ databases">
        <authorList>
            <person name="Mah S.A."/>
            <person name="Swanson W.J."/>
            <person name="Moy G.W."/>
            <person name="Vacquier V.D."/>
        </authorList>
    </citation>
    <scope>NUCLEOTIDE SEQUENCE [LARGE SCALE GENOMIC DNA]</scope>
    <source>
        <strain evidence="8 9">DSM 22694</strain>
    </source>
</reference>
<dbReference type="PANTHER" id="PTHR30485:SF2">
    <property type="entry name" value="BLL0597 PROTEIN"/>
    <property type="match status" value="1"/>
</dbReference>
<evidence type="ECO:0000313" key="8">
    <source>
        <dbReference type="EMBL" id="APW41305.1"/>
    </source>
</evidence>
<dbReference type="GO" id="GO:0022904">
    <property type="term" value="P:respiratory electron transport chain"/>
    <property type="evidence" value="ECO:0007669"/>
    <property type="project" value="InterPro"/>
</dbReference>
<evidence type="ECO:0000313" key="9">
    <source>
        <dbReference type="Proteomes" id="UP000186110"/>
    </source>
</evidence>
<dbReference type="InterPro" id="IPR016174">
    <property type="entry name" value="Di-haem_cyt_TM"/>
</dbReference>
<keyword evidence="9" id="KW-1185">Reference proteome</keyword>
<dbReference type="EMBL" id="CP019239">
    <property type="protein sequence ID" value="APW41305.1"/>
    <property type="molecule type" value="Genomic_DNA"/>
</dbReference>
<evidence type="ECO:0000259" key="7">
    <source>
        <dbReference type="Pfam" id="PF01292"/>
    </source>
</evidence>
<protein>
    <submittedName>
        <fullName evidence="8">Cytochrome B</fullName>
    </submittedName>
</protein>
<dbReference type="Proteomes" id="UP000186110">
    <property type="component" value="Chromosome"/>
</dbReference>
<evidence type="ECO:0000256" key="1">
    <source>
        <dbReference type="ARBA" id="ARBA00004651"/>
    </source>
</evidence>
<dbReference type="Gene3D" id="1.20.950.20">
    <property type="entry name" value="Transmembrane di-heme cytochromes, Chain C"/>
    <property type="match status" value="1"/>
</dbReference>
<dbReference type="STRING" id="1484693.RS694_01260"/>
<dbReference type="GO" id="GO:0009055">
    <property type="term" value="F:electron transfer activity"/>
    <property type="evidence" value="ECO:0007669"/>
    <property type="project" value="InterPro"/>
</dbReference>
<feature type="domain" description="Cytochrome b561 bacterial/Ni-hydrogenase" evidence="7">
    <location>
        <begin position="21"/>
        <end position="196"/>
    </location>
</feature>
<keyword evidence="3 6" id="KW-0812">Transmembrane</keyword>
<dbReference type="InterPro" id="IPR011577">
    <property type="entry name" value="Cyt_b561_bac/Ni-Hgenase"/>
</dbReference>
<dbReference type="RefSeq" id="WP_029707871.1">
    <property type="nucleotide sequence ID" value="NZ_CP019239.1"/>
</dbReference>
<evidence type="ECO:0000256" key="4">
    <source>
        <dbReference type="ARBA" id="ARBA00022989"/>
    </source>
</evidence>
<sequence length="255" mass="27826">MNTTTFPPGTAPAQPGRRRVVDAPTRVFHWLFALSFLGAYLTADGERLRLLHVTLGYTMAGLLVFRVLYGLLGPRQAGLTLLWRKVSGLWPWAKSLKAAVNTTAEVDAHPAVNWRQGQNLFMALAIVALLMLVLPLTLSGYATYNEWGDFLGGDWVADVHEFFGNTVLAVVLAHIAAIVGLSVLRRKNLAAQMVTGRADEPGPDLAKRNHGWLAALLLCAVLAYWTWEWQQSPQGLISEQAISAVLSGQGDGEND</sequence>
<dbReference type="AlphaFoldDB" id="A0A1P8K5K6"/>
<name>A0A1P8K5K6_9BURK</name>